<organism evidence="1 2">
    <name type="scientific">Vagococcus elongatus</name>
    <dbReference type="NCBI Taxonomy" id="180344"/>
    <lineage>
        <taxon>Bacteria</taxon>
        <taxon>Bacillati</taxon>
        <taxon>Bacillota</taxon>
        <taxon>Bacilli</taxon>
        <taxon>Lactobacillales</taxon>
        <taxon>Enterococcaceae</taxon>
        <taxon>Vagococcus</taxon>
    </lineage>
</organism>
<dbReference type="EMBL" id="NGKA01000010">
    <property type="protein sequence ID" value="RSU11586.1"/>
    <property type="molecule type" value="Genomic_DNA"/>
</dbReference>
<reference evidence="1 2" key="1">
    <citation type="submission" date="2017-05" db="EMBL/GenBank/DDBJ databases">
        <title>Vagococcus spp. assemblies.</title>
        <authorList>
            <person name="Gulvik C.A."/>
        </authorList>
    </citation>
    <scope>NUCLEOTIDE SEQUENCE [LARGE SCALE GENOMIC DNA]</scope>
    <source>
        <strain evidence="1 2">CCUG 51432</strain>
    </source>
</reference>
<gene>
    <name evidence="1" type="ORF">CBF29_07865</name>
</gene>
<keyword evidence="2" id="KW-1185">Reference proteome</keyword>
<name>A0A430AU57_9ENTE</name>
<evidence type="ECO:0000313" key="1">
    <source>
        <dbReference type="EMBL" id="RSU11586.1"/>
    </source>
</evidence>
<dbReference type="Proteomes" id="UP000287605">
    <property type="component" value="Unassembled WGS sequence"/>
</dbReference>
<accession>A0A430AU57</accession>
<protein>
    <submittedName>
        <fullName evidence="1">Uncharacterized protein</fullName>
    </submittedName>
</protein>
<comment type="caution">
    <text evidence="1">The sequence shown here is derived from an EMBL/GenBank/DDBJ whole genome shotgun (WGS) entry which is preliminary data.</text>
</comment>
<proteinExistence type="predicted"/>
<evidence type="ECO:0000313" key="2">
    <source>
        <dbReference type="Proteomes" id="UP000287605"/>
    </source>
</evidence>
<dbReference type="AlphaFoldDB" id="A0A430AU57"/>
<sequence>MTTVSNRKEKIMENKLNYEQAYNDLVEQINIIHGANQMMIKGFKDGKYTGVTALQAYEDFEFALKYIFSDILEK</sequence>